<sequence>MLKRGSTSGTIWSGEVEGKAKKRRVDPSSELIGAKVVENRPGVEDELKAVEEMTRLVARNGEEEMNKMVTQKLEISELTVEAGKNLEEVVIQRDRLGRHLLKMGYSKTEVNDIIEDIYVEKGEVEDDGAGVERKDMRLIIKELENELAKKKDASASLLTSQAELQVELE</sequence>
<gene>
    <name evidence="3" type="ORF">GIB67_022381</name>
</gene>
<protein>
    <submittedName>
        <fullName evidence="3">Uncharacterized protein</fullName>
    </submittedName>
</protein>
<name>A0A7J7MTP6_9MAGN</name>
<accession>A0A7J7MTP6</accession>
<feature type="compositionally biased region" description="Polar residues" evidence="2">
    <location>
        <begin position="1"/>
        <end position="11"/>
    </location>
</feature>
<dbReference type="EMBL" id="JACGCM010001226">
    <property type="protein sequence ID" value="KAF6158301.1"/>
    <property type="molecule type" value="Genomic_DNA"/>
</dbReference>
<dbReference type="AlphaFoldDB" id="A0A7J7MTP6"/>
<evidence type="ECO:0000256" key="2">
    <source>
        <dbReference type="SAM" id="MobiDB-lite"/>
    </source>
</evidence>
<keyword evidence="1" id="KW-0175">Coiled coil</keyword>
<reference evidence="3 4" key="1">
    <citation type="journal article" date="2020" name="IScience">
        <title>Genome Sequencing of the Endangered Kingdonia uniflora (Circaeasteraceae, Ranunculales) Reveals Potential Mechanisms of Evolutionary Specialization.</title>
        <authorList>
            <person name="Sun Y."/>
            <person name="Deng T."/>
            <person name="Zhang A."/>
            <person name="Moore M.J."/>
            <person name="Landis J.B."/>
            <person name="Lin N."/>
            <person name="Zhang H."/>
            <person name="Zhang X."/>
            <person name="Huang J."/>
            <person name="Zhang X."/>
            <person name="Sun H."/>
            <person name="Wang H."/>
        </authorList>
    </citation>
    <scope>NUCLEOTIDE SEQUENCE [LARGE SCALE GENOMIC DNA]</scope>
    <source>
        <strain evidence="3">TB1705</strain>
        <tissue evidence="3">Leaf</tissue>
    </source>
</reference>
<organism evidence="3 4">
    <name type="scientific">Kingdonia uniflora</name>
    <dbReference type="NCBI Taxonomy" id="39325"/>
    <lineage>
        <taxon>Eukaryota</taxon>
        <taxon>Viridiplantae</taxon>
        <taxon>Streptophyta</taxon>
        <taxon>Embryophyta</taxon>
        <taxon>Tracheophyta</taxon>
        <taxon>Spermatophyta</taxon>
        <taxon>Magnoliopsida</taxon>
        <taxon>Ranunculales</taxon>
        <taxon>Circaeasteraceae</taxon>
        <taxon>Kingdonia</taxon>
    </lineage>
</organism>
<proteinExistence type="predicted"/>
<feature type="region of interest" description="Disordered" evidence="2">
    <location>
        <begin position="1"/>
        <end position="27"/>
    </location>
</feature>
<feature type="coiled-coil region" evidence="1">
    <location>
        <begin position="133"/>
        <end position="160"/>
    </location>
</feature>
<dbReference type="Proteomes" id="UP000541444">
    <property type="component" value="Unassembled WGS sequence"/>
</dbReference>
<evidence type="ECO:0000313" key="4">
    <source>
        <dbReference type="Proteomes" id="UP000541444"/>
    </source>
</evidence>
<evidence type="ECO:0000313" key="3">
    <source>
        <dbReference type="EMBL" id="KAF6158301.1"/>
    </source>
</evidence>
<keyword evidence="4" id="KW-1185">Reference proteome</keyword>
<comment type="caution">
    <text evidence="3">The sequence shown here is derived from an EMBL/GenBank/DDBJ whole genome shotgun (WGS) entry which is preliminary data.</text>
</comment>
<evidence type="ECO:0000256" key="1">
    <source>
        <dbReference type="SAM" id="Coils"/>
    </source>
</evidence>